<comment type="caution">
    <text evidence="1">The sequence shown here is derived from an EMBL/GenBank/DDBJ whole genome shotgun (WGS) entry which is preliminary data.</text>
</comment>
<reference evidence="1 2" key="1">
    <citation type="journal article" date="2014" name="Genome Biol. Evol.">
        <title>The genome of the myxosporean Thelohanellus kitauei shows adaptations to nutrient acquisition within its fish host.</title>
        <authorList>
            <person name="Yang Y."/>
            <person name="Xiong J."/>
            <person name="Zhou Z."/>
            <person name="Huo F."/>
            <person name="Miao W."/>
            <person name="Ran C."/>
            <person name="Liu Y."/>
            <person name="Zhang J."/>
            <person name="Feng J."/>
            <person name="Wang M."/>
            <person name="Wang M."/>
            <person name="Wang L."/>
            <person name="Yao B."/>
        </authorList>
    </citation>
    <scope>NUCLEOTIDE SEQUENCE [LARGE SCALE GENOMIC DNA]</scope>
    <source>
        <strain evidence="1">Wuqing</strain>
    </source>
</reference>
<organism evidence="1 2">
    <name type="scientific">Thelohanellus kitauei</name>
    <name type="common">Myxosporean</name>
    <dbReference type="NCBI Taxonomy" id="669202"/>
    <lineage>
        <taxon>Eukaryota</taxon>
        <taxon>Metazoa</taxon>
        <taxon>Cnidaria</taxon>
        <taxon>Myxozoa</taxon>
        <taxon>Myxosporea</taxon>
        <taxon>Bivalvulida</taxon>
        <taxon>Platysporina</taxon>
        <taxon>Myxobolidae</taxon>
        <taxon>Thelohanellus</taxon>
    </lineage>
</organism>
<sequence>MEASQWLMLFERFTCIQVYTVLDMRSLVPYPVPSLLTVDFILEKILAGNDKLSITLKPFYLARVWVIKVHIIMVKPNAIHNMIKLSRPRKQLSPILSGFFLI</sequence>
<dbReference type="EMBL" id="JWZT01003505">
    <property type="protein sequence ID" value="KII66610.1"/>
    <property type="molecule type" value="Genomic_DNA"/>
</dbReference>
<accession>A0A0C2MQP8</accession>
<proteinExistence type="predicted"/>
<gene>
    <name evidence="1" type="ORF">RF11_13771</name>
</gene>
<evidence type="ECO:0000313" key="1">
    <source>
        <dbReference type="EMBL" id="KII66610.1"/>
    </source>
</evidence>
<dbReference type="AlphaFoldDB" id="A0A0C2MQP8"/>
<protein>
    <submittedName>
        <fullName evidence="1">Uncharacterized protein</fullName>
    </submittedName>
</protein>
<keyword evidence="2" id="KW-1185">Reference proteome</keyword>
<name>A0A0C2MQP8_THEKT</name>
<dbReference type="Proteomes" id="UP000031668">
    <property type="component" value="Unassembled WGS sequence"/>
</dbReference>
<evidence type="ECO:0000313" key="2">
    <source>
        <dbReference type="Proteomes" id="UP000031668"/>
    </source>
</evidence>